<dbReference type="EMBL" id="MU006724">
    <property type="protein sequence ID" value="KAF2625643.1"/>
    <property type="molecule type" value="Genomic_DNA"/>
</dbReference>
<name>A0ACB6RWX6_9PLEO</name>
<sequence>MPTLLKRNVSPINFETATEMMPATVKLGSFSSMLPITRARRRASIIAVAKSQKCRGPGFENLGLCTILPKPRRPALWGLVVQSVVALSTPEVCLP</sequence>
<proteinExistence type="predicted"/>
<evidence type="ECO:0000313" key="1">
    <source>
        <dbReference type="EMBL" id="KAF2625643.1"/>
    </source>
</evidence>
<protein>
    <submittedName>
        <fullName evidence="1">Uncharacterized protein</fullName>
    </submittedName>
</protein>
<organism evidence="1 2">
    <name type="scientific">Macroventuria anomochaeta</name>
    <dbReference type="NCBI Taxonomy" id="301207"/>
    <lineage>
        <taxon>Eukaryota</taxon>
        <taxon>Fungi</taxon>
        <taxon>Dikarya</taxon>
        <taxon>Ascomycota</taxon>
        <taxon>Pezizomycotina</taxon>
        <taxon>Dothideomycetes</taxon>
        <taxon>Pleosporomycetidae</taxon>
        <taxon>Pleosporales</taxon>
        <taxon>Pleosporineae</taxon>
        <taxon>Didymellaceae</taxon>
        <taxon>Macroventuria</taxon>
    </lineage>
</organism>
<keyword evidence="2" id="KW-1185">Reference proteome</keyword>
<gene>
    <name evidence="1" type="ORF">BU25DRAFT_108162</name>
</gene>
<accession>A0ACB6RWX6</accession>
<comment type="caution">
    <text evidence="1">The sequence shown here is derived from an EMBL/GenBank/DDBJ whole genome shotgun (WGS) entry which is preliminary data.</text>
</comment>
<dbReference type="Proteomes" id="UP000799754">
    <property type="component" value="Unassembled WGS sequence"/>
</dbReference>
<evidence type="ECO:0000313" key="2">
    <source>
        <dbReference type="Proteomes" id="UP000799754"/>
    </source>
</evidence>
<reference evidence="1" key="1">
    <citation type="journal article" date="2020" name="Stud. Mycol.">
        <title>101 Dothideomycetes genomes: a test case for predicting lifestyles and emergence of pathogens.</title>
        <authorList>
            <person name="Haridas S."/>
            <person name="Albert R."/>
            <person name="Binder M."/>
            <person name="Bloem J."/>
            <person name="Labutti K."/>
            <person name="Salamov A."/>
            <person name="Andreopoulos B."/>
            <person name="Baker S."/>
            <person name="Barry K."/>
            <person name="Bills G."/>
            <person name="Bluhm B."/>
            <person name="Cannon C."/>
            <person name="Castanera R."/>
            <person name="Culley D."/>
            <person name="Daum C."/>
            <person name="Ezra D."/>
            <person name="Gonzalez J."/>
            <person name="Henrissat B."/>
            <person name="Kuo A."/>
            <person name="Liang C."/>
            <person name="Lipzen A."/>
            <person name="Lutzoni F."/>
            <person name="Magnuson J."/>
            <person name="Mondo S."/>
            <person name="Nolan M."/>
            <person name="Ohm R."/>
            <person name="Pangilinan J."/>
            <person name="Park H.-J."/>
            <person name="Ramirez L."/>
            <person name="Alfaro M."/>
            <person name="Sun H."/>
            <person name="Tritt A."/>
            <person name="Yoshinaga Y."/>
            <person name="Zwiers L.-H."/>
            <person name="Turgeon B."/>
            <person name="Goodwin S."/>
            <person name="Spatafora J."/>
            <person name="Crous P."/>
            <person name="Grigoriev I."/>
        </authorList>
    </citation>
    <scope>NUCLEOTIDE SEQUENCE</scope>
    <source>
        <strain evidence="1">CBS 525.71</strain>
    </source>
</reference>